<keyword evidence="9" id="KW-0325">Glycoprotein</keyword>
<evidence type="ECO:0000256" key="5">
    <source>
        <dbReference type="ARBA" id="ARBA00022729"/>
    </source>
</evidence>
<dbReference type="Pfam" id="PF13855">
    <property type="entry name" value="LRR_8"/>
    <property type="match status" value="1"/>
</dbReference>
<gene>
    <name evidence="10" type="ORF">WN944_022883</name>
</gene>
<evidence type="ECO:0000256" key="4">
    <source>
        <dbReference type="ARBA" id="ARBA00022692"/>
    </source>
</evidence>
<evidence type="ECO:0000256" key="3">
    <source>
        <dbReference type="ARBA" id="ARBA00022614"/>
    </source>
</evidence>
<dbReference type="GO" id="GO:0016020">
    <property type="term" value="C:membrane"/>
    <property type="evidence" value="ECO:0007669"/>
    <property type="project" value="UniProtKB-SubCell"/>
</dbReference>
<dbReference type="InterPro" id="IPR032675">
    <property type="entry name" value="LRR_dom_sf"/>
</dbReference>
<keyword evidence="3" id="KW-0433">Leucine-rich repeat</keyword>
<dbReference type="SUPFAM" id="SSF52058">
    <property type="entry name" value="L domain-like"/>
    <property type="match status" value="1"/>
</dbReference>
<comment type="subcellular location">
    <subcellularLocation>
        <location evidence="1">Membrane</location>
        <topology evidence="1">Single-pass type I membrane protein</topology>
    </subcellularLocation>
</comment>
<dbReference type="PANTHER" id="PTHR48056">
    <property type="entry name" value="LRR RECEPTOR-LIKE SERINE/THREONINE-PROTEIN KINASE-RELATED"/>
    <property type="match status" value="1"/>
</dbReference>
<sequence length="94" mass="10308">MGEIPPEINPHNLEELLLGQNNLLGAVPAAIFDVSTLKDLALQDNYLSGSLSSIADVQLPNLERLFLWGNNFSGTIPHFIFNASNLSIIQLTYN</sequence>
<proteinExistence type="inferred from homology"/>
<keyword evidence="6" id="KW-0677">Repeat</keyword>
<keyword evidence="5" id="KW-0732">Signal</keyword>
<dbReference type="InterPro" id="IPR001611">
    <property type="entry name" value="Leu-rich_rpt"/>
</dbReference>
<evidence type="ECO:0000256" key="2">
    <source>
        <dbReference type="ARBA" id="ARBA00009592"/>
    </source>
</evidence>
<protein>
    <submittedName>
        <fullName evidence="10">Uncharacterized protein</fullName>
    </submittedName>
</protein>
<dbReference type="PANTHER" id="PTHR48056:SF73">
    <property type="entry name" value="LRR RECEPTOR-LIKE SERINE_THREONINE-PROTEIN KINASE EFR"/>
    <property type="match status" value="1"/>
</dbReference>
<dbReference type="Gene3D" id="3.80.10.10">
    <property type="entry name" value="Ribonuclease Inhibitor"/>
    <property type="match status" value="1"/>
</dbReference>
<evidence type="ECO:0000256" key="1">
    <source>
        <dbReference type="ARBA" id="ARBA00004479"/>
    </source>
</evidence>
<keyword evidence="7" id="KW-1133">Transmembrane helix</keyword>
<evidence type="ECO:0000313" key="10">
    <source>
        <dbReference type="EMBL" id="KAK9229917.1"/>
    </source>
</evidence>
<dbReference type="Proteomes" id="UP001428341">
    <property type="component" value="Unassembled WGS sequence"/>
</dbReference>
<evidence type="ECO:0000256" key="8">
    <source>
        <dbReference type="ARBA" id="ARBA00023136"/>
    </source>
</evidence>
<accession>A0AAP0QWG5</accession>
<keyword evidence="8" id="KW-0472">Membrane</keyword>
<comment type="caution">
    <text evidence="10">The sequence shown here is derived from an EMBL/GenBank/DDBJ whole genome shotgun (WGS) entry which is preliminary data.</text>
</comment>
<dbReference type="InterPro" id="IPR050647">
    <property type="entry name" value="Plant_LRR-RLKs"/>
</dbReference>
<evidence type="ECO:0000313" key="11">
    <source>
        <dbReference type="Proteomes" id="UP001428341"/>
    </source>
</evidence>
<reference evidence="10 11" key="1">
    <citation type="submission" date="2024-05" db="EMBL/GenBank/DDBJ databases">
        <title>Haplotype-resolved chromosome-level genome assembly of Huyou (Citrus changshanensis).</title>
        <authorList>
            <person name="Miao C."/>
            <person name="Chen W."/>
            <person name="Wu Y."/>
            <person name="Wang L."/>
            <person name="Zhao S."/>
            <person name="Grierson D."/>
            <person name="Xu C."/>
            <person name="Chen K."/>
        </authorList>
    </citation>
    <scope>NUCLEOTIDE SEQUENCE [LARGE SCALE GENOMIC DNA]</scope>
    <source>
        <strain evidence="10">01-14</strain>
        <tissue evidence="10">Leaf</tissue>
    </source>
</reference>
<evidence type="ECO:0000256" key="6">
    <source>
        <dbReference type="ARBA" id="ARBA00022737"/>
    </source>
</evidence>
<dbReference type="AlphaFoldDB" id="A0AAP0QWG5"/>
<comment type="similarity">
    <text evidence="2">Belongs to the RLP family.</text>
</comment>
<name>A0AAP0QWG5_9ROSI</name>
<dbReference type="GO" id="GO:0033612">
    <property type="term" value="F:receptor serine/threonine kinase binding"/>
    <property type="evidence" value="ECO:0007669"/>
    <property type="project" value="TreeGrafter"/>
</dbReference>
<keyword evidence="4" id="KW-0812">Transmembrane</keyword>
<dbReference type="FunFam" id="3.80.10.10:FF:000041">
    <property type="entry name" value="LRR receptor-like serine/threonine-protein kinase ERECTA"/>
    <property type="match status" value="1"/>
</dbReference>
<evidence type="ECO:0000256" key="7">
    <source>
        <dbReference type="ARBA" id="ARBA00022989"/>
    </source>
</evidence>
<dbReference type="EMBL" id="JBCGBO010000001">
    <property type="protein sequence ID" value="KAK9229917.1"/>
    <property type="molecule type" value="Genomic_DNA"/>
</dbReference>
<organism evidence="10 11">
    <name type="scientific">Citrus x changshan-huyou</name>
    <dbReference type="NCBI Taxonomy" id="2935761"/>
    <lineage>
        <taxon>Eukaryota</taxon>
        <taxon>Viridiplantae</taxon>
        <taxon>Streptophyta</taxon>
        <taxon>Embryophyta</taxon>
        <taxon>Tracheophyta</taxon>
        <taxon>Spermatophyta</taxon>
        <taxon>Magnoliopsida</taxon>
        <taxon>eudicotyledons</taxon>
        <taxon>Gunneridae</taxon>
        <taxon>Pentapetalae</taxon>
        <taxon>rosids</taxon>
        <taxon>malvids</taxon>
        <taxon>Sapindales</taxon>
        <taxon>Rutaceae</taxon>
        <taxon>Aurantioideae</taxon>
        <taxon>Citrus</taxon>
    </lineage>
</organism>
<keyword evidence="11" id="KW-1185">Reference proteome</keyword>
<evidence type="ECO:0000256" key="9">
    <source>
        <dbReference type="ARBA" id="ARBA00023180"/>
    </source>
</evidence>